<dbReference type="EMBL" id="NQVE01000105">
    <property type="protein sequence ID" value="RAL47994.1"/>
    <property type="molecule type" value="Genomic_DNA"/>
</dbReference>
<comment type="caution">
    <text evidence="8">The sequence shown here is derived from an EMBL/GenBank/DDBJ whole genome shotgun (WGS) entry which is preliminary data.</text>
</comment>
<comment type="catalytic activity">
    <reaction evidence="6">
        <text>9-ribosyl-trans-zeatin 5'-phosphate + H2O = trans-zeatin + D-ribose 5-phosphate</text>
        <dbReference type="Rhea" id="RHEA:48564"/>
        <dbReference type="ChEBI" id="CHEBI:15377"/>
        <dbReference type="ChEBI" id="CHEBI:16522"/>
        <dbReference type="ChEBI" id="CHEBI:78346"/>
        <dbReference type="ChEBI" id="CHEBI:87947"/>
        <dbReference type="EC" id="3.2.2.n1"/>
    </reaction>
</comment>
<feature type="compositionally biased region" description="Polar residues" evidence="7">
    <location>
        <begin position="72"/>
        <end position="111"/>
    </location>
</feature>
<dbReference type="InterPro" id="IPR031100">
    <property type="entry name" value="LOG_fam"/>
</dbReference>
<evidence type="ECO:0000256" key="3">
    <source>
        <dbReference type="ARBA" id="ARBA00022712"/>
    </source>
</evidence>
<proteinExistence type="inferred from homology"/>
<dbReference type="NCBIfam" id="TIGR00730">
    <property type="entry name" value="Rossman fold protein, TIGR00730 family"/>
    <property type="match status" value="1"/>
</dbReference>
<dbReference type="GO" id="GO:0016799">
    <property type="term" value="F:hydrolase activity, hydrolyzing N-glycosyl compounds"/>
    <property type="evidence" value="ECO:0007669"/>
    <property type="project" value="TreeGrafter"/>
</dbReference>
<reference evidence="8 9" key="1">
    <citation type="submission" date="2018-06" db="EMBL/GenBank/DDBJ databases">
        <title>The Genome of Cuscuta australis (Dodder) Provides Insight into the Evolution of Plant Parasitism.</title>
        <authorList>
            <person name="Liu H."/>
        </authorList>
    </citation>
    <scope>NUCLEOTIDE SEQUENCE [LARGE SCALE GENOMIC DNA]</scope>
    <source>
        <strain evidence="9">cv. Yunnan</strain>
        <tissue evidence="8">Vines</tissue>
    </source>
</reference>
<comment type="similarity">
    <text evidence="1">Belongs to the LOG family.</text>
</comment>
<evidence type="ECO:0000256" key="4">
    <source>
        <dbReference type="ARBA" id="ARBA00024884"/>
    </source>
</evidence>
<dbReference type="Pfam" id="PF03641">
    <property type="entry name" value="Lysine_decarbox"/>
    <property type="match status" value="1"/>
</dbReference>
<feature type="region of interest" description="Disordered" evidence="7">
    <location>
        <begin position="200"/>
        <end position="262"/>
    </location>
</feature>
<feature type="compositionally biased region" description="Polar residues" evidence="7">
    <location>
        <begin position="200"/>
        <end position="211"/>
    </location>
</feature>
<feature type="region of interest" description="Disordered" evidence="7">
    <location>
        <begin position="72"/>
        <end position="122"/>
    </location>
</feature>
<keyword evidence="9" id="KW-1185">Reference proteome</keyword>
<dbReference type="PANTHER" id="PTHR31223:SF70">
    <property type="entry name" value="LOG FAMILY PROTEIN YJL055W"/>
    <property type="match status" value="1"/>
</dbReference>
<evidence type="ECO:0000313" key="9">
    <source>
        <dbReference type="Proteomes" id="UP000249390"/>
    </source>
</evidence>
<evidence type="ECO:0000256" key="5">
    <source>
        <dbReference type="ARBA" id="ARBA00047718"/>
    </source>
</evidence>
<feature type="compositionally biased region" description="Low complexity" evidence="7">
    <location>
        <begin position="112"/>
        <end position="122"/>
    </location>
</feature>
<sequence length="532" mass="59008">MYEVDQMSAMAAKVDNMMSMIQKIAQVSVVQNTTPAPPHVPVLMCVSCGGQQDQSSCPWDAMEQVDYVNYNRPQQQNPFGGFSSQNRNHPGFSWSNPSGAANPPAYQSSPPGFQNQQQQQFRGGQGFANNQQFKQNQSFPYVPNQQKPILPTPETPSVPGLDSIVDQLLKSQLAQAEALKKISEELTQLRAHNRMLENQISSQASTSSTKVTGKLPACPENPREQMNAITTRSGKQLQYPSLLSSDPEEERGEDAKEEAQNKVCSPFRTKVLTWREEEEEEGDSAIGVVGKEAPSKQFPDWDLFWFQSGTTNLTVQESQHVVSSADYSISEYVLVCSHSLGRNPKFMATAVDLGRELLRRRISLAYGGGNVGLQGVVASTVFTNGGLVRGFIPGYIATRRVYGPTYGVEHTVSSNYYKYFEMNHAVEAFIVLPGGVDTMEGLFTLISWASEGLHNRPIGLLNIDGYFNHLLKFLDDAVRQNFMASSQRKLFISSFFVDELLDKLEFAKAFPGPGAGYDEFANPERLDLELHL</sequence>
<comment type="catalytic activity">
    <reaction evidence="5">
        <text>N(6)-(dimethylallyl)adenosine 5'-phosphate + H2O = N(6)-dimethylallyladenine + D-ribose 5-phosphate</text>
        <dbReference type="Rhea" id="RHEA:48560"/>
        <dbReference type="ChEBI" id="CHEBI:15377"/>
        <dbReference type="ChEBI" id="CHEBI:17660"/>
        <dbReference type="ChEBI" id="CHEBI:57526"/>
        <dbReference type="ChEBI" id="CHEBI:78346"/>
        <dbReference type="EC" id="3.2.2.n1"/>
    </reaction>
</comment>
<name>A0A328DQW5_9ASTE</name>
<dbReference type="Gene3D" id="3.40.50.450">
    <property type="match status" value="1"/>
</dbReference>
<evidence type="ECO:0000256" key="6">
    <source>
        <dbReference type="ARBA" id="ARBA00049153"/>
    </source>
</evidence>
<keyword evidence="3" id="KW-0203">Cytokinin biosynthesis</keyword>
<dbReference type="EC" id="3.2.2.n1" evidence="2"/>
<dbReference type="AlphaFoldDB" id="A0A328DQW5"/>
<dbReference type="GO" id="GO:0005634">
    <property type="term" value="C:nucleus"/>
    <property type="evidence" value="ECO:0007669"/>
    <property type="project" value="UniProtKB-ARBA"/>
</dbReference>
<protein>
    <recommendedName>
        <fullName evidence="2">cytokinin riboside 5'-monophosphate phosphoribohydrolase</fullName>
        <ecNumber evidence="2">3.2.2.n1</ecNumber>
    </recommendedName>
</protein>
<dbReference type="GO" id="GO:0009691">
    <property type="term" value="P:cytokinin biosynthetic process"/>
    <property type="evidence" value="ECO:0007669"/>
    <property type="project" value="UniProtKB-KW"/>
</dbReference>
<organism evidence="8 9">
    <name type="scientific">Cuscuta australis</name>
    <dbReference type="NCBI Taxonomy" id="267555"/>
    <lineage>
        <taxon>Eukaryota</taxon>
        <taxon>Viridiplantae</taxon>
        <taxon>Streptophyta</taxon>
        <taxon>Embryophyta</taxon>
        <taxon>Tracheophyta</taxon>
        <taxon>Spermatophyta</taxon>
        <taxon>Magnoliopsida</taxon>
        <taxon>eudicotyledons</taxon>
        <taxon>Gunneridae</taxon>
        <taxon>Pentapetalae</taxon>
        <taxon>asterids</taxon>
        <taxon>lamiids</taxon>
        <taxon>Solanales</taxon>
        <taxon>Convolvulaceae</taxon>
        <taxon>Cuscuteae</taxon>
        <taxon>Cuscuta</taxon>
        <taxon>Cuscuta subgen. Grammica</taxon>
        <taxon>Cuscuta sect. Cleistogrammica</taxon>
    </lineage>
</organism>
<dbReference type="InterPro" id="IPR005269">
    <property type="entry name" value="LOG"/>
</dbReference>
<feature type="compositionally biased region" description="Polar residues" evidence="7">
    <location>
        <begin position="227"/>
        <end position="244"/>
    </location>
</feature>
<dbReference type="PANTHER" id="PTHR31223">
    <property type="entry name" value="LOG FAMILY PROTEIN YJL055W"/>
    <property type="match status" value="1"/>
</dbReference>
<comment type="function">
    <text evidence="4">Cytokinin-activating enzyme working in the direct activation pathway. Phosphoribohydrolase that converts inactive cytokinin nucleotides to the biologically active free-base forms.</text>
</comment>
<gene>
    <name evidence="8" type="ORF">DM860_016195</name>
</gene>
<evidence type="ECO:0000256" key="1">
    <source>
        <dbReference type="ARBA" id="ARBA00006763"/>
    </source>
</evidence>
<dbReference type="SUPFAM" id="SSF102405">
    <property type="entry name" value="MCP/YpsA-like"/>
    <property type="match status" value="1"/>
</dbReference>
<evidence type="ECO:0000256" key="7">
    <source>
        <dbReference type="SAM" id="MobiDB-lite"/>
    </source>
</evidence>
<evidence type="ECO:0000313" key="8">
    <source>
        <dbReference type="EMBL" id="RAL47994.1"/>
    </source>
</evidence>
<dbReference type="GO" id="GO:0005829">
    <property type="term" value="C:cytosol"/>
    <property type="evidence" value="ECO:0007669"/>
    <property type="project" value="TreeGrafter"/>
</dbReference>
<evidence type="ECO:0000256" key="2">
    <source>
        <dbReference type="ARBA" id="ARBA00012205"/>
    </source>
</evidence>
<accession>A0A328DQW5</accession>
<dbReference type="Proteomes" id="UP000249390">
    <property type="component" value="Unassembled WGS sequence"/>
</dbReference>